<dbReference type="EMBL" id="KV453848">
    <property type="protein sequence ID" value="ODV87400.1"/>
    <property type="molecule type" value="Genomic_DNA"/>
</dbReference>
<accession>A0A1E4T6L3</accession>
<evidence type="ECO:0000313" key="1">
    <source>
        <dbReference type="EMBL" id="ODV87400.1"/>
    </source>
</evidence>
<proteinExistence type="predicted"/>
<evidence type="ECO:0000313" key="2">
    <source>
        <dbReference type="Proteomes" id="UP000094801"/>
    </source>
</evidence>
<name>A0A1E4T6L3_9ASCO</name>
<protein>
    <submittedName>
        <fullName evidence="1">Uncharacterized protein</fullName>
    </submittedName>
</protein>
<keyword evidence="2" id="KW-1185">Reference proteome</keyword>
<gene>
    <name evidence="1" type="ORF">CANARDRAFT_26800</name>
</gene>
<dbReference type="AlphaFoldDB" id="A0A1E4T6L3"/>
<organism evidence="1 2">
    <name type="scientific">[Candida] arabinofermentans NRRL YB-2248</name>
    <dbReference type="NCBI Taxonomy" id="983967"/>
    <lineage>
        <taxon>Eukaryota</taxon>
        <taxon>Fungi</taxon>
        <taxon>Dikarya</taxon>
        <taxon>Ascomycota</taxon>
        <taxon>Saccharomycotina</taxon>
        <taxon>Pichiomycetes</taxon>
        <taxon>Pichiales</taxon>
        <taxon>Pichiaceae</taxon>
        <taxon>Ogataea</taxon>
        <taxon>Ogataea/Candida clade</taxon>
    </lineage>
</organism>
<reference evidence="2" key="1">
    <citation type="submission" date="2016-04" db="EMBL/GenBank/DDBJ databases">
        <title>Comparative genomics of biotechnologically important yeasts.</title>
        <authorList>
            <consortium name="DOE Joint Genome Institute"/>
            <person name="Riley R."/>
            <person name="Haridas S."/>
            <person name="Wolfe K.H."/>
            <person name="Lopes M.R."/>
            <person name="Hittinger C.T."/>
            <person name="Goker M."/>
            <person name="Salamov A."/>
            <person name="Wisecaver J."/>
            <person name="Long T.M."/>
            <person name="Aerts A.L."/>
            <person name="Barry K."/>
            <person name="Choi C."/>
            <person name="Clum A."/>
            <person name="Coughlan A.Y."/>
            <person name="Deshpande S."/>
            <person name="Douglass A.P."/>
            <person name="Hanson S.J."/>
            <person name="Klenk H.-P."/>
            <person name="Labutti K."/>
            <person name="Lapidus A."/>
            <person name="Lindquist E."/>
            <person name="Lipzen A."/>
            <person name="Meier-Kolthoff J.P."/>
            <person name="Ohm R.A."/>
            <person name="Otillar R.P."/>
            <person name="Pangilinan J."/>
            <person name="Peng Y."/>
            <person name="Rokas A."/>
            <person name="Rosa C.A."/>
            <person name="Scheuner C."/>
            <person name="Sibirny A.A."/>
            <person name="Slot J.C."/>
            <person name="Stielow J.B."/>
            <person name="Sun H."/>
            <person name="Kurtzman C.P."/>
            <person name="Blackwell M."/>
            <person name="Grigoriev I.V."/>
            <person name="Jeffries T.W."/>
        </authorList>
    </citation>
    <scope>NUCLEOTIDE SEQUENCE [LARGE SCALE GENOMIC DNA]</scope>
    <source>
        <strain evidence="2">NRRL YB-2248</strain>
    </source>
</reference>
<sequence length="67" mass="8063">MSASEFSTILINQQIDELFKVHSLMSQIRYYNYDFLGWSINLLDYRNLWYLSSLSVILYAVKQRCFL</sequence>
<dbReference type="Proteomes" id="UP000094801">
    <property type="component" value="Unassembled WGS sequence"/>
</dbReference>